<dbReference type="EMBL" id="CAJZBQ010000018">
    <property type="protein sequence ID" value="CAG9317437.1"/>
    <property type="molecule type" value="Genomic_DNA"/>
</dbReference>
<evidence type="ECO:0000313" key="3">
    <source>
        <dbReference type="Proteomes" id="UP001162131"/>
    </source>
</evidence>
<protein>
    <submittedName>
        <fullName evidence="2">Uncharacterized protein</fullName>
    </submittedName>
</protein>
<proteinExistence type="predicted"/>
<keyword evidence="3" id="KW-1185">Reference proteome</keyword>
<comment type="caution">
    <text evidence="2">The sequence shown here is derived from an EMBL/GenBank/DDBJ whole genome shotgun (WGS) entry which is preliminary data.</text>
</comment>
<reference evidence="2" key="1">
    <citation type="submission" date="2021-09" db="EMBL/GenBank/DDBJ databases">
        <authorList>
            <consortium name="AG Swart"/>
            <person name="Singh M."/>
            <person name="Singh A."/>
            <person name="Seah K."/>
            <person name="Emmerich C."/>
        </authorList>
    </citation>
    <scope>NUCLEOTIDE SEQUENCE</scope>
    <source>
        <strain evidence="2">ATCC30299</strain>
    </source>
</reference>
<feature type="region of interest" description="Disordered" evidence="1">
    <location>
        <begin position="248"/>
        <end position="271"/>
    </location>
</feature>
<gene>
    <name evidence="2" type="ORF">BSTOLATCC_MIC18684</name>
</gene>
<organism evidence="2 3">
    <name type="scientific">Blepharisma stoltei</name>
    <dbReference type="NCBI Taxonomy" id="1481888"/>
    <lineage>
        <taxon>Eukaryota</taxon>
        <taxon>Sar</taxon>
        <taxon>Alveolata</taxon>
        <taxon>Ciliophora</taxon>
        <taxon>Postciliodesmatophora</taxon>
        <taxon>Heterotrichea</taxon>
        <taxon>Heterotrichida</taxon>
        <taxon>Blepharismidae</taxon>
        <taxon>Blepharisma</taxon>
    </lineage>
</organism>
<accession>A0AAU9IRJ9</accession>
<dbReference type="AlphaFoldDB" id="A0AAU9IRJ9"/>
<sequence length="311" mass="34864">MGAGKSTISLNRPPGLNESKAQFGASSYEGCINTEPFKSQRSVRFLLPIDEEETGEQEINEPLKNCLLSPIKKSCRTWNNTETSPRILKLNIIKGQKLPKALQTNPCSVNNSPTNSGFLSPQTNKTTFSWKNDSLINMSCTESKKALMKVLKLNNCSRKIIKEKETESQNNGIFEATPYQSPRNIEEGIIDREGIAKQISELESKKRERQNLSKLKTLTVRMSRNSPDAPQTFKIRKGLNKQLSAKQINSPSISQEVSPKNNNTPDSSGIFKIDSRNKALNAKLINSVKIVKKRTALNIVSRRIKFQDIDI</sequence>
<feature type="compositionally biased region" description="Polar residues" evidence="1">
    <location>
        <begin position="248"/>
        <end position="267"/>
    </location>
</feature>
<evidence type="ECO:0000256" key="1">
    <source>
        <dbReference type="SAM" id="MobiDB-lite"/>
    </source>
</evidence>
<evidence type="ECO:0000313" key="2">
    <source>
        <dbReference type="EMBL" id="CAG9317437.1"/>
    </source>
</evidence>
<name>A0AAU9IRJ9_9CILI</name>
<dbReference type="Proteomes" id="UP001162131">
    <property type="component" value="Unassembled WGS sequence"/>
</dbReference>